<gene>
    <name evidence="1" type="ORF">CDAR_381501</name>
</gene>
<organism evidence="1 2">
    <name type="scientific">Caerostris darwini</name>
    <dbReference type="NCBI Taxonomy" id="1538125"/>
    <lineage>
        <taxon>Eukaryota</taxon>
        <taxon>Metazoa</taxon>
        <taxon>Ecdysozoa</taxon>
        <taxon>Arthropoda</taxon>
        <taxon>Chelicerata</taxon>
        <taxon>Arachnida</taxon>
        <taxon>Araneae</taxon>
        <taxon>Araneomorphae</taxon>
        <taxon>Entelegynae</taxon>
        <taxon>Araneoidea</taxon>
        <taxon>Araneidae</taxon>
        <taxon>Caerostris</taxon>
    </lineage>
</organism>
<evidence type="ECO:0000313" key="2">
    <source>
        <dbReference type="Proteomes" id="UP001054837"/>
    </source>
</evidence>
<dbReference type="EMBL" id="BPLQ01011807">
    <property type="protein sequence ID" value="GIY60532.1"/>
    <property type="molecule type" value="Genomic_DNA"/>
</dbReference>
<dbReference type="AlphaFoldDB" id="A0AAV4URA6"/>
<proteinExistence type="predicted"/>
<accession>A0AAV4URA6</accession>
<keyword evidence="2" id="KW-1185">Reference proteome</keyword>
<protein>
    <submittedName>
        <fullName evidence="1">Uncharacterized protein</fullName>
    </submittedName>
</protein>
<name>A0AAV4URA6_9ARAC</name>
<reference evidence="1 2" key="1">
    <citation type="submission" date="2021-06" db="EMBL/GenBank/DDBJ databases">
        <title>Caerostris darwini draft genome.</title>
        <authorList>
            <person name="Kono N."/>
            <person name="Arakawa K."/>
        </authorList>
    </citation>
    <scope>NUCLEOTIDE SEQUENCE [LARGE SCALE GENOMIC DNA]</scope>
</reference>
<dbReference type="Proteomes" id="UP001054837">
    <property type="component" value="Unassembled WGS sequence"/>
</dbReference>
<comment type="caution">
    <text evidence="1">The sequence shown here is derived from an EMBL/GenBank/DDBJ whole genome shotgun (WGS) entry which is preliminary data.</text>
</comment>
<evidence type="ECO:0000313" key="1">
    <source>
        <dbReference type="EMBL" id="GIY60532.1"/>
    </source>
</evidence>
<sequence length="121" mass="13704">MNQLTPNASSQMQCSGIYHIDEKPSHFISDCNESDNASTNQLYQHDEMSSGIPILDVQNTQYNSMNTIPTADAINTIQSIPINVQKNFYRKITLNLKIVLVVMRNHVPANIVTKHFLSDRK</sequence>